<evidence type="ECO:0000256" key="6">
    <source>
        <dbReference type="SAM" id="MobiDB-lite"/>
    </source>
</evidence>
<protein>
    <recommendedName>
        <fullName evidence="8">EF-hand domain-containing protein</fullName>
    </recommendedName>
</protein>
<feature type="region of interest" description="Disordered" evidence="6">
    <location>
        <begin position="38"/>
        <end position="86"/>
    </location>
</feature>
<dbReference type="Gene3D" id="1.10.238.10">
    <property type="entry name" value="EF-hand"/>
    <property type="match status" value="1"/>
</dbReference>
<feature type="transmembrane region" description="Helical" evidence="7">
    <location>
        <begin position="195"/>
        <end position="213"/>
    </location>
</feature>
<evidence type="ECO:0000313" key="9">
    <source>
        <dbReference type="EMBL" id="KAF2860352.1"/>
    </source>
</evidence>
<keyword evidence="5 7" id="KW-0472">Membrane</keyword>
<feature type="region of interest" description="Disordered" evidence="6">
    <location>
        <begin position="779"/>
        <end position="849"/>
    </location>
</feature>
<dbReference type="SUPFAM" id="SSF50182">
    <property type="entry name" value="Sm-like ribonucleoproteins"/>
    <property type="match status" value="1"/>
</dbReference>
<reference evidence="9" key="1">
    <citation type="journal article" date="2020" name="Stud. Mycol.">
        <title>101 Dothideomycetes genomes: a test case for predicting lifestyles and emergence of pathogens.</title>
        <authorList>
            <person name="Haridas S."/>
            <person name="Albert R."/>
            <person name="Binder M."/>
            <person name="Bloem J."/>
            <person name="Labutti K."/>
            <person name="Salamov A."/>
            <person name="Andreopoulos B."/>
            <person name="Baker S."/>
            <person name="Barry K."/>
            <person name="Bills G."/>
            <person name="Bluhm B."/>
            <person name="Cannon C."/>
            <person name="Castanera R."/>
            <person name="Culley D."/>
            <person name="Daum C."/>
            <person name="Ezra D."/>
            <person name="Gonzalez J."/>
            <person name="Henrissat B."/>
            <person name="Kuo A."/>
            <person name="Liang C."/>
            <person name="Lipzen A."/>
            <person name="Lutzoni F."/>
            <person name="Magnuson J."/>
            <person name="Mondo S."/>
            <person name="Nolan M."/>
            <person name="Ohm R."/>
            <person name="Pangilinan J."/>
            <person name="Park H.-J."/>
            <person name="Ramirez L."/>
            <person name="Alfaro M."/>
            <person name="Sun H."/>
            <person name="Tritt A."/>
            <person name="Yoshinaga Y."/>
            <person name="Zwiers L.-H."/>
            <person name="Turgeon B."/>
            <person name="Goodwin S."/>
            <person name="Spatafora J."/>
            <person name="Crous P."/>
            <person name="Grigoriev I."/>
        </authorList>
    </citation>
    <scope>NUCLEOTIDE SEQUENCE</scope>
    <source>
        <strain evidence="9">CBS 480.64</strain>
    </source>
</reference>
<dbReference type="InterPro" id="IPR002048">
    <property type="entry name" value="EF_hand_dom"/>
</dbReference>
<evidence type="ECO:0000256" key="4">
    <source>
        <dbReference type="ARBA" id="ARBA00022989"/>
    </source>
</evidence>
<feature type="transmembrane region" description="Helical" evidence="7">
    <location>
        <begin position="233"/>
        <end position="251"/>
    </location>
</feature>
<dbReference type="EMBL" id="MU005983">
    <property type="protein sequence ID" value="KAF2860352.1"/>
    <property type="molecule type" value="Genomic_DNA"/>
</dbReference>
<feature type="transmembrane region" description="Helical" evidence="7">
    <location>
        <begin position="112"/>
        <end position="133"/>
    </location>
</feature>
<dbReference type="GO" id="GO:0016020">
    <property type="term" value="C:membrane"/>
    <property type="evidence" value="ECO:0007669"/>
    <property type="project" value="UniProtKB-SubCell"/>
</dbReference>
<dbReference type="GO" id="GO:0006874">
    <property type="term" value="P:intracellular calcium ion homeostasis"/>
    <property type="evidence" value="ECO:0007669"/>
    <property type="project" value="TreeGrafter"/>
</dbReference>
<dbReference type="InterPro" id="IPR011992">
    <property type="entry name" value="EF-hand-dom_pair"/>
</dbReference>
<evidence type="ECO:0000256" key="1">
    <source>
        <dbReference type="ARBA" id="ARBA00004370"/>
    </source>
</evidence>
<feature type="domain" description="EF-hand" evidence="8">
    <location>
        <begin position="413"/>
        <end position="448"/>
    </location>
</feature>
<feature type="compositionally biased region" description="Basic and acidic residues" evidence="6">
    <location>
        <begin position="703"/>
        <end position="723"/>
    </location>
</feature>
<dbReference type="InterPro" id="IPR023408">
    <property type="entry name" value="MscS_beta-dom_sf"/>
</dbReference>
<dbReference type="Pfam" id="PF00924">
    <property type="entry name" value="MS_channel_2nd"/>
    <property type="match status" value="1"/>
</dbReference>
<comment type="subcellular location">
    <subcellularLocation>
        <location evidence="1">Membrane</location>
    </subcellularLocation>
</comment>
<dbReference type="PROSITE" id="PS50222">
    <property type="entry name" value="EF_HAND_2"/>
    <property type="match status" value="1"/>
</dbReference>
<evidence type="ECO:0000256" key="5">
    <source>
        <dbReference type="ARBA" id="ARBA00023136"/>
    </source>
</evidence>
<organism evidence="9 10">
    <name type="scientific">Piedraia hortae CBS 480.64</name>
    <dbReference type="NCBI Taxonomy" id="1314780"/>
    <lineage>
        <taxon>Eukaryota</taxon>
        <taxon>Fungi</taxon>
        <taxon>Dikarya</taxon>
        <taxon>Ascomycota</taxon>
        <taxon>Pezizomycotina</taxon>
        <taxon>Dothideomycetes</taxon>
        <taxon>Dothideomycetidae</taxon>
        <taxon>Capnodiales</taxon>
        <taxon>Piedraiaceae</taxon>
        <taxon>Piedraia</taxon>
    </lineage>
</organism>
<dbReference type="SMART" id="SM00054">
    <property type="entry name" value="EFh"/>
    <property type="match status" value="1"/>
</dbReference>
<dbReference type="GO" id="GO:0005509">
    <property type="term" value="F:calcium ion binding"/>
    <property type="evidence" value="ECO:0007669"/>
    <property type="project" value="InterPro"/>
</dbReference>
<feature type="transmembrane region" description="Helical" evidence="7">
    <location>
        <begin position="139"/>
        <end position="160"/>
    </location>
</feature>
<feature type="transmembrane region" description="Helical" evidence="7">
    <location>
        <begin position="469"/>
        <end position="487"/>
    </location>
</feature>
<dbReference type="Pfam" id="PF25886">
    <property type="entry name" value="Msy1"/>
    <property type="match status" value="1"/>
</dbReference>
<dbReference type="PROSITE" id="PS00018">
    <property type="entry name" value="EF_HAND_1"/>
    <property type="match status" value="1"/>
</dbReference>
<dbReference type="InterPro" id="IPR018247">
    <property type="entry name" value="EF_Hand_1_Ca_BS"/>
</dbReference>
<accession>A0A6A7BZ69</accession>
<dbReference type="SUPFAM" id="SSF47473">
    <property type="entry name" value="EF-hand"/>
    <property type="match status" value="1"/>
</dbReference>
<dbReference type="Proteomes" id="UP000799421">
    <property type="component" value="Unassembled WGS sequence"/>
</dbReference>
<evidence type="ECO:0000259" key="8">
    <source>
        <dbReference type="PROSITE" id="PS50222"/>
    </source>
</evidence>
<keyword evidence="3" id="KW-0106">Calcium</keyword>
<dbReference type="AlphaFoldDB" id="A0A6A7BZ69"/>
<proteinExistence type="predicted"/>
<evidence type="ECO:0000313" key="10">
    <source>
        <dbReference type="Proteomes" id="UP000799421"/>
    </source>
</evidence>
<dbReference type="InterPro" id="IPR010920">
    <property type="entry name" value="LSM_dom_sf"/>
</dbReference>
<name>A0A6A7BZ69_9PEZI</name>
<evidence type="ECO:0000256" key="2">
    <source>
        <dbReference type="ARBA" id="ARBA00022692"/>
    </source>
</evidence>
<gene>
    <name evidence="9" type="ORF">K470DRAFT_74795</name>
</gene>
<keyword evidence="10" id="KW-1185">Reference proteome</keyword>
<keyword evidence="4 7" id="KW-1133">Transmembrane helix</keyword>
<dbReference type="PANTHER" id="PTHR31323">
    <property type="entry name" value="MECHANOSENSITIVE ION CHANNEL PROTEIN MSY2"/>
    <property type="match status" value="1"/>
</dbReference>
<feature type="region of interest" description="Disordered" evidence="6">
    <location>
        <begin position="1"/>
        <end position="26"/>
    </location>
</feature>
<feature type="compositionally biased region" description="Basic residues" evidence="6">
    <location>
        <begin position="1"/>
        <end position="13"/>
    </location>
</feature>
<feature type="region of interest" description="Disordered" evidence="6">
    <location>
        <begin position="702"/>
        <end position="726"/>
    </location>
</feature>
<sequence length="849" mass="94335">MSLHAQHLKRHRLSREGFSPIPNQNAFSSNDATIDIPLEQVPGDAGTGGRTAGSLKPQKSTSEKRRTFGRRIKKEAQSGGPRHVGYDGEEDTITAMGRVYSKILNFSTFTRYLVYVVPLALIILIPIIVGATVAPKAEIGGVPIVWFFSWVEVVWGSLWASKVVAHYLPYIFQIFAGVVSSGVRKYAQVIRALEIPISLVGWAVCSLATFIPIMTRNPAQRARNDMKPKEWEFIMQNILAAATICTLVFLAEKTLIQIISIDYHRKQFSFRIKESKRSVHLLGLLYESSRALFPAYCNEFAEEDYIISDQLNLKALGLKAPKGYSRSGSATPGRILQDIGRYGDKITSAFGNVAQEITGREVFNPNSAHSIVIGALEKTRSAEALAKRIWMSFVVEGREALYFDDILDVLGDERRQEAEETFAVLDRDGNGDISLDEMILTVQEFGRERKAIASSLHDVDQAINVLDKLLSTIVFIAVVFIFVAFLNKSFVTTLATTGTALLSLSFVFSVTCQEVLGSCIFVFVKHPYDVGDRIDIKDDQFQVEHISLLFSVFRRISGINTGRTVQIPNIVLNTVWIENISRSKAMSEQLSIDVAYETELDDIQTLKAELTKFVKDKDNSRDFQPDVEVFLLGTTDQAKLVLQVEVKHKSNWANEAIRRARRNKFMCALITAIRAVPIYPPGGGVDDPGTKANPTYRVTISDEEAKKAAKDAEQERKDARLVSKTESSTLFSPVAQAISTGSGFSPIREEAWNLRDDSSTLGRTSIDEQNIENVRGILRRASTKGKRKPADTAQSQSQSHSHWQQPSVSAIQEVRSENVPPPATTERSQGPLSPTKEDEYGNVRPYSGA</sequence>
<evidence type="ECO:0000256" key="7">
    <source>
        <dbReference type="SAM" id="Phobius"/>
    </source>
</evidence>
<evidence type="ECO:0000256" key="3">
    <source>
        <dbReference type="ARBA" id="ARBA00022837"/>
    </source>
</evidence>
<dbReference type="InterPro" id="IPR006685">
    <property type="entry name" value="MscS_channel_2nd"/>
</dbReference>
<dbReference type="PANTHER" id="PTHR31323:SF14">
    <property type="entry name" value="MECHANOSENSITIVE ION CHANNEL PROTEIN MSY2"/>
    <property type="match status" value="1"/>
</dbReference>
<feature type="compositionally biased region" description="Low complexity" evidence="6">
    <location>
        <begin position="794"/>
        <end position="807"/>
    </location>
</feature>
<feature type="transmembrane region" description="Helical" evidence="7">
    <location>
        <begin position="499"/>
        <end position="524"/>
    </location>
</feature>
<dbReference type="Gene3D" id="2.30.30.60">
    <property type="match status" value="1"/>
</dbReference>
<dbReference type="InterPro" id="IPR058650">
    <property type="entry name" value="Msy1/2-like"/>
</dbReference>
<dbReference type="OrthoDB" id="544685at2759"/>
<dbReference type="GO" id="GO:0005262">
    <property type="term" value="F:calcium channel activity"/>
    <property type="evidence" value="ECO:0007669"/>
    <property type="project" value="TreeGrafter"/>
</dbReference>
<keyword evidence="2 7" id="KW-0812">Transmembrane</keyword>